<evidence type="ECO:0000256" key="1">
    <source>
        <dbReference type="SAM" id="Phobius"/>
    </source>
</evidence>
<proteinExistence type="predicted"/>
<feature type="transmembrane region" description="Helical" evidence="1">
    <location>
        <begin position="43"/>
        <end position="62"/>
    </location>
</feature>
<keyword evidence="1" id="KW-0812">Transmembrane</keyword>
<gene>
    <name evidence="2" type="ORF">VR25_092</name>
</gene>
<dbReference type="RefSeq" id="YP_009209834.1">
    <property type="nucleotide sequence ID" value="NC_028925.1"/>
</dbReference>
<evidence type="ECO:0000313" key="3">
    <source>
        <dbReference type="Proteomes" id="UP000030717"/>
    </source>
</evidence>
<dbReference type="GeneID" id="26636254"/>
<dbReference type="EMBL" id="KP007361">
    <property type="protein sequence ID" value="AIZ02436.1"/>
    <property type="molecule type" value="Genomic_DNA"/>
</dbReference>
<accession>A0A0A7HDN6</accession>
<keyword evidence="3" id="KW-1185">Reference proteome</keyword>
<dbReference type="KEGG" id="vg:26636254"/>
<dbReference type="Proteomes" id="UP000030717">
    <property type="component" value="Segment"/>
</dbReference>
<sequence length="71" mass="8470">MEIVGFILLYFMLGFMTTIIIHKSGDWNPVEIESSYDAVFITLVWPLLWFVWAIMMVFWPIAKFYEKLFGL</sequence>
<reference evidence="2 3" key="1">
    <citation type="submission" date="2014-10" db="EMBL/GenBank/DDBJ databases">
        <title>VR bacteriophages - a small but diverse group of low-temperature viruses.</title>
        <authorList>
            <person name="Kaliniene L."/>
            <person name="Meskys R."/>
            <person name="Simoliunas E."/>
            <person name="Zajanckauskaite A."/>
            <person name="Truncaite L."/>
        </authorList>
    </citation>
    <scope>NUCLEOTIDE SEQUENCE [LARGE SCALE GENOMIC DNA]</scope>
</reference>
<evidence type="ECO:0000313" key="2">
    <source>
        <dbReference type="EMBL" id="AIZ02436.1"/>
    </source>
</evidence>
<name>A0A0A7HDN6_9CAUD</name>
<keyword evidence="1" id="KW-1133">Transmembrane helix</keyword>
<organism evidence="2 3">
    <name type="scientific">Escherichia phage vB_EcoM_VR25</name>
    <dbReference type="NCBI Taxonomy" id="1567028"/>
    <lineage>
        <taxon>Viruses</taxon>
        <taxon>Duplodnaviria</taxon>
        <taxon>Heunggongvirae</taxon>
        <taxon>Uroviricota</taxon>
        <taxon>Caudoviricetes</taxon>
        <taxon>Pantevenvirales</taxon>
        <taxon>Straboviridae</taxon>
        <taxon>Tevenvirinae</taxon>
        <taxon>Gaprivervirus</taxon>
        <taxon>Gaprivervirus vr25</taxon>
    </lineage>
</organism>
<protein>
    <submittedName>
        <fullName evidence="2">Uncharacterized protein</fullName>
    </submittedName>
</protein>
<feature type="transmembrane region" description="Helical" evidence="1">
    <location>
        <begin position="7"/>
        <end position="23"/>
    </location>
</feature>
<keyword evidence="1" id="KW-0472">Membrane</keyword>